<dbReference type="InterPro" id="IPR019775">
    <property type="entry name" value="WD40_repeat_CS"/>
</dbReference>
<dbReference type="PROSITE" id="PS00678">
    <property type="entry name" value="WD_REPEATS_1"/>
    <property type="match status" value="2"/>
</dbReference>
<reference evidence="5" key="1">
    <citation type="thesis" date="2021" institute="BYU ScholarsArchive" country="Provo, UT, USA">
        <title>Applications of and Algorithms for Genome Assembly and Genomic Analyses with an Emphasis on Marine Teleosts.</title>
        <authorList>
            <person name="Pickett B.D."/>
        </authorList>
    </citation>
    <scope>NUCLEOTIDE SEQUENCE</scope>
    <source>
        <strain evidence="5">HI-2016</strain>
    </source>
</reference>
<dbReference type="PANTHER" id="PTHR14604:SF3">
    <property type="entry name" value="SPERM-ASSOCIATED ANTIGEN 16 PROTEIN"/>
    <property type="match status" value="1"/>
</dbReference>
<keyword evidence="6" id="KW-1185">Reference proteome</keyword>
<evidence type="ECO:0000256" key="3">
    <source>
        <dbReference type="PROSITE-ProRule" id="PRU00221"/>
    </source>
</evidence>
<evidence type="ECO:0000256" key="1">
    <source>
        <dbReference type="ARBA" id="ARBA00022574"/>
    </source>
</evidence>
<dbReference type="CDD" id="cd00200">
    <property type="entry name" value="WD40"/>
    <property type="match status" value="1"/>
</dbReference>
<name>A0A8T2MS17_9TELE</name>
<evidence type="ECO:0000256" key="4">
    <source>
        <dbReference type="SAM" id="MobiDB-lite"/>
    </source>
</evidence>
<feature type="repeat" description="WD" evidence="3">
    <location>
        <begin position="342"/>
        <end position="383"/>
    </location>
</feature>
<organism evidence="5 6">
    <name type="scientific">Albula glossodonta</name>
    <name type="common">roundjaw bonefish</name>
    <dbReference type="NCBI Taxonomy" id="121402"/>
    <lineage>
        <taxon>Eukaryota</taxon>
        <taxon>Metazoa</taxon>
        <taxon>Chordata</taxon>
        <taxon>Craniata</taxon>
        <taxon>Vertebrata</taxon>
        <taxon>Euteleostomi</taxon>
        <taxon>Actinopterygii</taxon>
        <taxon>Neopterygii</taxon>
        <taxon>Teleostei</taxon>
        <taxon>Albuliformes</taxon>
        <taxon>Albulidae</taxon>
        <taxon>Albula</taxon>
    </lineage>
</organism>
<dbReference type="InterPro" id="IPR036322">
    <property type="entry name" value="WD40_repeat_dom_sf"/>
</dbReference>
<dbReference type="PROSITE" id="PS50294">
    <property type="entry name" value="WD_REPEATS_REGION"/>
    <property type="match status" value="4"/>
</dbReference>
<proteinExistence type="predicted"/>
<dbReference type="SMART" id="SM00320">
    <property type="entry name" value="WD40"/>
    <property type="match status" value="7"/>
</dbReference>
<dbReference type="EMBL" id="JAFBMS010001889">
    <property type="protein sequence ID" value="KAG9328741.1"/>
    <property type="molecule type" value="Genomic_DNA"/>
</dbReference>
<dbReference type="OrthoDB" id="538223at2759"/>
<feature type="repeat" description="WD" evidence="3">
    <location>
        <begin position="593"/>
        <end position="625"/>
    </location>
</feature>
<evidence type="ECO:0000313" key="6">
    <source>
        <dbReference type="Proteomes" id="UP000824540"/>
    </source>
</evidence>
<dbReference type="GO" id="GO:0035082">
    <property type="term" value="P:axoneme assembly"/>
    <property type="evidence" value="ECO:0007669"/>
    <property type="project" value="TreeGrafter"/>
</dbReference>
<evidence type="ECO:0000313" key="5">
    <source>
        <dbReference type="EMBL" id="KAG9328741.1"/>
    </source>
</evidence>
<evidence type="ECO:0008006" key="7">
    <source>
        <dbReference type="Google" id="ProtNLM"/>
    </source>
</evidence>
<sequence length="625" mass="69060">MASDTGAQQESVEGRYYLEKVSIPEDSEDDYAYEEVPFDDEWSLTEGEEDLEAVVKALCERADDTGAVSQSSISPAKLPVSRIPEVVDDFLRNFLVRMGMHRTLDCFQTEWYEMVHRGQLNAEQVELVPDAYTQNQLLDNELRNARRERDSYREAAFKAGEELVRLRKERNFHRLHHKCVAQEKNRLIEDLKRLKKHYASYEPALRTLTEKHQTALKQKILISLERDRALGQLQALEGSLSSVTARGAERPSPGLQYPSRDPGAQQGQSRPRRSAGADTRLLPEPMAPHDSAKDPARSSLLSRHPKDSEFPPDTRVNLHLAQVETLPREGSRTLTLRLSGTLRAHALPVSCLALHPRDPIAASTSDDRLWKLWALPGGEELVTGEGHSDWLSGCSFHPDGSKLATTGGDATLKIWDCSLGRCVLTLEGHSHATWGCDFHTCGDFVVSCSMDNTCKVWDLGSQRCRHTLRGHADSVNSVSFLPSSTTLLTCSADKTLALWDARTGLRAQTFHGHLHSCNHASFSAQGDAVASCDSYGTVKLWDVRKPVVVATIDMGPHPGNQVTFSPSGRTLAVASDDSEVKLVDLVSSQVTSLMGHEDAVQSVCFDHKGECLLSGGSDGVIHIWS</sequence>
<accession>A0A8T2MS17</accession>
<dbReference type="Gene3D" id="2.130.10.10">
    <property type="entry name" value="YVTN repeat-like/Quinoprotein amine dehydrogenase"/>
    <property type="match status" value="2"/>
</dbReference>
<comment type="caution">
    <text evidence="5">The sequence shown here is derived from an EMBL/GenBank/DDBJ whole genome shotgun (WGS) entry which is preliminary data.</text>
</comment>
<feature type="repeat" description="WD" evidence="3">
    <location>
        <begin position="426"/>
        <end position="467"/>
    </location>
</feature>
<dbReference type="InterPro" id="IPR050995">
    <property type="entry name" value="WD-F-box_domain-protein"/>
</dbReference>
<dbReference type="InterPro" id="IPR001680">
    <property type="entry name" value="WD40_rpt"/>
</dbReference>
<dbReference type="AlphaFoldDB" id="A0A8T2MS17"/>
<feature type="repeat" description="WD" evidence="3">
    <location>
        <begin position="468"/>
        <end position="509"/>
    </location>
</feature>
<gene>
    <name evidence="5" type="ORF">JZ751_010844</name>
</gene>
<feature type="repeat" description="WD" evidence="3">
    <location>
        <begin position="384"/>
        <end position="425"/>
    </location>
</feature>
<dbReference type="PANTHER" id="PTHR14604">
    <property type="entry name" value="WD40 REPEAT PF20"/>
    <property type="match status" value="1"/>
</dbReference>
<feature type="repeat" description="WD" evidence="3">
    <location>
        <begin position="510"/>
        <end position="551"/>
    </location>
</feature>
<dbReference type="InterPro" id="IPR020472">
    <property type="entry name" value="WD40_PAC1"/>
</dbReference>
<evidence type="ECO:0000256" key="2">
    <source>
        <dbReference type="ARBA" id="ARBA00022737"/>
    </source>
</evidence>
<dbReference type="SUPFAM" id="SSF50978">
    <property type="entry name" value="WD40 repeat-like"/>
    <property type="match status" value="1"/>
</dbReference>
<dbReference type="GO" id="GO:1990716">
    <property type="term" value="C:axonemal central apparatus"/>
    <property type="evidence" value="ECO:0007669"/>
    <property type="project" value="TreeGrafter"/>
</dbReference>
<dbReference type="PROSITE" id="PS50082">
    <property type="entry name" value="WD_REPEATS_2"/>
    <property type="match status" value="6"/>
</dbReference>
<protein>
    <recommendedName>
        <fullName evidence="7">Sperm-associated antigen 16 protein</fullName>
    </recommendedName>
</protein>
<keyword evidence="2" id="KW-0677">Repeat</keyword>
<dbReference type="PRINTS" id="PR00320">
    <property type="entry name" value="GPROTEINBRPT"/>
</dbReference>
<feature type="region of interest" description="Disordered" evidence="4">
    <location>
        <begin position="244"/>
        <end position="313"/>
    </location>
</feature>
<dbReference type="Proteomes" id="UP000824540">
    <property type="component" value="Unassembled WGS sequence"/>
</dbReference>
<dbReference type="FunFam" id="2.130.10.10:FF:001313">
    <property type="entry name" value="Predicted protein"/>
    <property type="match status" value="1"/>
</dbReference>
<keyword evidence="1 3" id="KW-0853">WD repeat</keyword>
<dbReference type="Pfam" id="PF00400">
    <property type="entry name" value="WD40"/>
    <property type="match status" value="7"/>
</dbReference>
<dbReference type="InterPro" id="IPR015943">
    <property type="entry name" value="WD40/YVTN_repeat-like_dom_sf"/>
</dbReference>